<reference evidence="1 2" key="1">
    <citation type="submission" date="2017-03" db="EMBL/GenBank/DDBJ databases">
        <title>Genome sequence of Clostridium hungatei DSM 14427.</title>
        <authorList>
            <person name="Poehlein A."/>
            <person name="Daniel R."/>
        </authorList>
    </citation>
    <scope>NUCLEOTIDE SEQUENCE [LARGE SCALE GENOMIC DNA]</scope>
    <source>
        <strain evidence="1 2">DSM 14427</strain>
    </source>
</reference>
<proteinExistence type="predicted"/>
<dbReference type="STRING" id="48256.CLHUN_42580"/>
<sequence length="160" mass="19197">MIKNKKMKELIEEFEDSNYQLTPTINILNKFNPKFIEWDGCILLKLGYNLDDLPEKFQVNNIFCDRTQLEATYNHIHLSDVLPELEENPKYSLRIAIEIMKIWEHKLKTEFPKEKFHIVISHDEFGSVVRFYKIRPLDIPWVDIDNIDKYKEEAILVKEI</sequence>
<dbReference type="EMBL" id="MZGX01000049">
    <property type="protein sequence ID" value="OPX41867.1"/>
    <property type="molecule type" value="Genomic_DNA"/>
</dbReference>
<dbReference type="Proteomes" id="UP000191554">
    <property type="component" value="Unassembled WGS sequence"/>
</dbReference>
<comment type="caution">
    <text evidence="1">The sequence shown here is derived from an EMBL/GenBank/DDBJ whole genome shotgun (WGS) entry which is preliminary data.</text>
</comment>
<accession>A0A1V4SF24</accession>
<dbReference type="RefSeq" id="WP_080066694.1">
    <property type="nucleotide sequence ID" value="NZ_MZGX01000049.1"/>
</dbReference>
<evidence type="ECO:0000313" key="1">
    <source>
        <dbReference type="EMBL" id="OPX41867.1"/>
    </source>
</evidence>
<gene>
    <name evidence="1" type="ORF">CLHUN_42580</name>
</gene>
<organism evidence="1 2">
    <name type="scientific">Ruminiclostridium hungatei</name>
    <name type="common">Clostridium hungatei</name>
    <dbReference type="NCBI Taxonomy" id="48256"/>
    <lineage>
        <taxon>Bacteria</taxon>
        <taxon>Bacillati</taxon>
        <taxon>Bacillota</taxon>
        <taxon>Clostridia</taxon>
        <taxon>Eubacteriales</taxon>
        <taxon>Oscillospiraceae</taxon>
        <taxon>Ruminiclostridium</taxon>
    </lineage>
</organism>
<name>A0A1V4SF24_RUMHU</name>
<protein>
    <submittedName>
        <fullName evidence="1">Uncharacterized protein</fullName>
    </submittedName>
</protein>
<evidence type="ECO:0000313" key="2">
    <source>
        <dbReference type="Proteomes" id="UP000191554"/>
    </source>
</evidence>
<dbReference type="AlphaFoldDB" id="A0A1V4SF24"/>
<keyword evidence="2" id="KW-1185">Reference proteome</keyword>
<dbReference type="OrthoDB" id="1953806at2"/>